<comment type="pathway">
    <text evidence="1">Cofactor biosynthesis; NAD(+) biosynthesis; nicotinate D-ribonucleotide from quinolinate: step 1/1.</text>
</comment>
<dbReference type="CDD" id="cd01572">
    <property type="entry name" value="QPRTase"/>
    <property type="match status" value="1"/>
</dbReference>
<feature type="domain" description="Quinolinate phosphoribosyl transferase N-terminal" evidence="8">
    <location>
        <begin position="37"/>
        <end position="121"/>
    </location>
</feature>
<protein>
    <recommendedName>
        <fullName evidence="3">nicotinate-nucleotide diphosphorylase (carboxylating)</fullName>
        <ecNumber evidence="3">2.4.2.19</ecNumber>
    </recommendedName>
</protein>
<dbReference type="AlphaFoldDB" id="A0A6J6LL31"/>
<dbReference type="GO" id="GO:0005737">
    <property type="term" value="C:cytoplasm"/>
    <property type="evidence" value="ECO:0007669"/>
    <property type="project" value="TreeGrafter"/>
</dbReference>
<evidence type="ECO:0000259" key="8">
    <source>
        <dbReference type="Pfam" id="PF02749"/>
    </source>
</evidence>
<comment type="similarity">
    <text evidence="2">Belongs to the NadC/ModD family.</text>
</comment>
<dbReference type="Pfam" id="PF01729">
    <property type="entry name" value="QRPTase_C"/>
    <property type="match status" value="1"/>
</dbReference>
<dbReference type="InterPro" id="IPR037128">
    <property type="entry name" value="Quinolinate_PRibosylTase_N_sf"/>
</dbReference>
<keyword evidence="6" id="KW-0808">Transferase</keyword>
<evidence type="ECO:0000256" key="4">
    <source>
        <dbReference type="ARBA" id="ARBA00022642"/>
    </source>
</evidence>
<dbReference type="PIRSF" id="PIRSF006250">
    <property type="entry name" value="NadC_ModD"/>
    <property type="match status" value="1"/>
</dbReference>
<dbReference type="FunFam" id="3.20.20.70:FF:000030">
    <property type="entry name" value="Nicotinate-nucleotide pyrophosphorylase, carboxylating"/>
    <property type="match status" value="1"/>
</dbReference>
<dbReference type="PANTHER" id="PTHR32179:SF3">
    <property type="entry name" value="NICOTINATE-NUCLEOTIDE PYROPHOSPHORYLASE [CARBOXYLATING]"/>
    <property type="match status" value="1"/>
</dbReference>
<dbReference type="SUPFAM" id="SSF54675">
    <property type="entry name" value="Nicotinate/Quinolinate PRTase N-terminal domain-like"/>
    <property type="match status" value="1"/>
</dbReference>
<evidence type="ECO:0000313" key="12">
    <source>
        <dbReference type="EMBL" id="CAB4798211.1"/>
    </source>
</evidence>
<dbReference type="GO" id="GO:0004514">
    <property type="term" value="F:nicotinate-nucleotide diphosphorylase (carboxylating) activity"/>
    <property type="evidence" value="ECO:0007669"/>
    <property type="project" value="UniProtKB-EC"/>
</dbReference>
<dbReference type="EMBL" id="CAFAAT010000007">
    <property type="protein sequence ID" value="CAB4798211.1"/>
    <property type="molecule type" value="Genomic_DNA"/>
</dbReference>
<dbReference type="SUPFAM" id="SSF51690">
    <property type="entry name" value="Nicotinate/Quinolinate PRTase C-terminal domain-like"/>
    <property type="match status" value="1"/>
</dbReference>
<evidence type="ECO:0000259" key="7">
    <source>
        <dbReference type="Pfam" id="PF01729"/>
    </source>
</evidence>
<evidence type="ECO:0000313" key="10">
    <source>
        <dbReference type="EMBL" id="CAB4661409.1"/>
    </source>
</evidence>
<evidence type="ECO:0000313" key="11">
    <source>
        <dbReference type="EMBL" id="CAB4782659.1"/>
    </source>
</evidence>
<keyword evidence="5" id="KW-0328">Glycosyltransferase</keyword>
<evidence type="ECO:0000313" key="13">
    <source>
        <dbReference type="EMBL" id="CAB4971370.1"/>
    </source>
</evidence>
<evidence type="ECO:0000256" key="6">
    <source>
        <dbReference type="ARBA" id="ARBA00022679"/>
    </source>
</evidence>
<dbReference type="InterPro" id="IPR027277">
    <property type="entry name" value="NadC/ModD"/>
</dbReference>
<evidence type="ECO:0000256" key="2">
    <source>
        <dbReference type="ARBA" id="ARBA00009400"/>
    </source>
</evidence>
<dbReference type="EMBL" id="CAFBPL010000001">
    <property type="protein sequence ID" value="CAB5006163.1"/>
    <property type="molecule type" value="Genomic_DNA"/>
</dbReference>
<evidence type="ECO:0000313" key="14">
    <source>
        <dbReference type="EMBL" id="CAB5006163.1"/>
    </source>
</evidence>
<dbReference type="InterPro" id="IPR036068">
    <property type="entry name" value="Nicotinate_pribotase-like_C"/>
</dbReference>
<reference evidence="10" key="1">
    <citation type="submission" date="2020-05" db="EMBL/GenBank/DDBJ databases">
        <authorList>
            <person name="Chiriac C."/>
            <person name="Salcher M."/>
            <person name="Ghai R."/>
            <person name="Kavagutti S V."/>
        </authorList>
    </citation>
    <scope>NUCLEOTIDE SEQUENCE</scope>
</reference>
<dbReference type="EC" id="2.4.2.19" evidence="3"/>
<evidence type="ECO:0000313" key="15">
    <source>
        <dbReference type="EMBL" id="CAB5064777.1"/>
    </source>
</evidence>
<dbReference type="UniPathway" id="UPA00253">
    <property type="reaction ID" value="UER00331"/>
</dbReference>
<proteinExistence type="inferred from homology"/>
<dbReference type="NCBIfam" id="TIGR00078">
    <property type="entry name" value="nadC"/>
    <property type="match status" value="1"/>
</dbReference>
<dbReference type="InterPro" id="IPR002638">
    <property type="entry name" value="Quinolinate_PRibosylTrfase_C"/>
</dbReference>
<dbReference type="EMBL" id="CAEZWY010000001">
    <property type="protein sequence ID" value="CAB4661409.1"/>
    <property type="molecule type" value="Genomic_DNA"/>
</dbReference>
<organism evidence="10">
    <name type="scientific">freshwater metagenome</name>
    <dbReference type="NCBI Taxonomy" id="449393"/>
    <lineage>
        <taxon>unclassified sequences</taxon>
        <taxon>metagenomes</taxon>
        <taxon>ecological metagenomes</taxon>
    </lineage>
</organism>
<evidence type="ECO:0000313" key="9">
    <source>
        <dbReference type="EMBL" id="CAB4599699.1"/>
    </source>
</evidence>
<dbReference type="GO" id="GO:0009435">
    <property type="term" value="P:NAD+ biosynthetic process"/>
    <property type="evidence" value="ECO:0007669"/>
    <property type="project" value="UniProtKB-UniPathway"/>
</dbReference>
<dbReference type="Pfam" id="PF02749">
    <property type="entry name" value="QRPTase_N"/>
    <property type="match status" value="1"/>
</dbReference>
<dbReference type="GO" id="GO:0034213">
    <property type="term" value="P:quinolinate catabolic process"/>
    <property type="evidence" value="ECO:0007669"/>
    <property type="project" value="TreeGrafter"/>
</dbReference>
<evidence type="ECO:0000256" key="3">
    <source>
        <dbReference type="ARBA" id="ARBA00011944"/>
    </source>
</evidence>
<dbReference type="InterPro" id="IPR022412">
    <property type="entry name" value="Quinolinate_PRibosylTrfase_N"/>
</dbReference>
<dbReference type="InterPro" id="IPR013785">
    <property type="entry name" value="Aldolase_TIM"/>
</dbReference>
<dbReference type="Gene3D" id="3.90.1170.20">
    <property type="entry name" value="Quinolinate phosphoribosyl transferase, N-terminal domain"/>
    <property type="match status" value="1"/>
</dbReference>
<dbReference type="EMBL" id="CAFBOI010000006">
    <property type="protein sequence ID" value="CAB4971370.1"/>
    <property type="molecule type" value="Genomic_DNA"/>
</dbReference>
<dbReference type="EMBL" id="CAEZUF010000132">
    <property type="protein sequence ID" value="CAB4599699.1"/>
    <property type="molecule type" value="Genomic_DNA"/>
</dbReference>
<dbReference type="EMBL" id="CAFAAE010000002">
    <property type="protein sequence ID" value="CAB4782659.1"/>
    <property type="molecule type" value="Genomic_DNA"/>
</dbReference>
<name>A0A6J6LL31_9ZZZZ</name>
<evidence type="ECO:0000256" key="5">
    <source>
        <dbReference type="ARBA" id="ARBA00022676"/>
    </source>
</evidence>
<dbReference type="PANTHER" id="PTHR32179">
    <property type="entry name" value="NICOTINATE-NUCLEOTIDE PYROPHOSPHORYLASE [CARBOXYLATING]"/>
    <property type="match status" value="1"/>
</dbReference>
<dbReference type="InterPro" id="IPR004393">
    <property type="entry name" value="NadC"/>
</dbReference>
<feature type="domain" description="Quinolinate phosphoribosyl transferase C-terminal" evidence="7">
    <location>
        <begin position="123"/>
        <end position="287"/>
    </location>
</feature>
<accession>A0A6J6LL31</accession>
<dbReference type="Gene3D" id="3.20.20.70">
    <property type="entry name" value="Aldolase class I"/>
    <property type="match status" value="1"/>
</dbReference>
<evidence type="ECO:0000256" key="1">
    <source>
        <dbReference type="ARBA" id="ARBA00004893"/>
    </source>
</evidence>
<keyword evidence="4" id="KW-0662">Pyridine nucleotide biosynthesis</keyword>
<dbReference type="EMBL" id="CAFBQT010000085">
    <property type="protein sequence ID" value="CAB5064777.1"/>
    <property type="molecule type" value="Genomic_DNA"/>
</dbReference>
<gene>
    <name evidence="9" type="ORF">UFOPK1791_01041</name>
    <name evidence="10" type="ORF">UFOPK2312_00012</name>
    <name evidence="11" type="ORF">UFOPK2982_00044</name>
    <name evidence="12" type="ORF">UFOPK3083_00171</name>
    <name evidence="13" type="ORF">UFOPK3948_00136</name>
    <name evidence="14" type="ORF">UFOPK4113_00030</name>
    <name evidence="15" type="ORF">UFOPK4355_00719</name>
</gene>
<sequence length="292" mass="31466">MFSPQLSKKIANAQLNESAIENLIKLAIDEDLAGGSDVTTTATIASEQESIAEFRNRKTGVISGLLIAAAVLEYCGVTDYELLKNDGDFVQPNTLLIRVHGNTRSILLAERTALNFLGRLSGISSLTNIWVAEVADFKVHIRDTRKTTPGYRELEKFAVRMGGGTNHRMSLSDAALIKDNHVLAAGGVVKALIDVSSKNPSLPIEIEVDTIEQLREILELKVDLVMLDNMSPEQCRAAVQLVNGKFKLEASGGITLDNAKAYAVTGVDYLAIGALTHSATSLDIGLDFLGDK</sequence>